<dbReference type="OrthoDB" id="2261329at2759"/>
<proteinExistence type="predicted"/>
<reference evidence="2 3" key="1">
    <citation type="journal article" date="2020" name="ISME J.">
        <title>Uncovering the hidden diversity of litter-decomposition mechanisms in mushroom-forming fungi.</title>
        <authorList>
            <person name="Floudas D."/>
            <person name="Bentzer J."/>
            <person name="Ahren D."/>
            <person name="Johansson T."/>
            <person name="Persson P."/>
            <person name="Tunlid A."/>
        </authorList>
    </citation>
    <scope>NUCLEOTIDE SEQUENCE [LARGE SCALE GENOMIC DNA]</scope>
    <source>
        <strain evidence="2 3">CBS 101986</strain>
    </source>
</reference>
<feature type="compositionally biased region" description="Polar residues" evidence="1">
    <location>
        <begin position="524"/>
        <end position="537"/>
    </location>
</feature>
<dbReference type="SUPFAM" id="SSF50729">
    <property type="entry name" value="PH domain-like"/>
    <property type="match status" value="1"/>
</dbReference>
<feature type="compositionally biased region" description="Polar residues" evidence="1">
    <location>
        <begin position="150"/>
        <end position="159"/>
    </location>
</feature>
<feature type="region of interest" description="Disordered" evidence="1">
    <location>
        <begin position="513"/>
        <end position="537"/>
    </location>
</feature>
<evidence type="ECO:0000313" key="3">
    <source>
        <dbReference type="Proteomes" id="UP000567179"/>
    </source>
</evidence>
<comment type="caution">
    <text evidence="2">The sequence shown here is derived from an EMBL/GenBank/DDBJ whole genome shotgun (WGS) entry which is preliminary data.</text>
</comment>
<feature type="region of interest" description="Disordered" evidence="1">
    <location>
        <begin position="62"/>
        <end position="116"/>
    </location>
</feature>
<evidence type="ECO:0000313" key="2">
    <source>
        <dbReference type="EMBL" id="KAF5321418.1"/>
    </source>
</evidence>
<dbReference type="EMBL" id="JAACJJ010000028">
    <property type="protein sequence ID" value="KAF5321418.1"/>
    <property type="molecule type" value="Genomic_DNA"/>
</dbReference>
<organism evidence="2 3">
    <name type="scientific">Psilocybe cf. subviscida</name>
    <dbReference type="NCBI Taxonomy" id="2480587"/>
    <lineage>
        <taxon>Eukaryota</taxon>
        <taxon>Fungi</taxon>
        <taxon>Dikarya</taxon>
        <taxon>Basidiomycota</taxon>
        <taxon>Agaricomycotina</taxon>
        <taxon>Agaricomycetes</taxon>
        <taxon>Agaricomycetidae</taxon>
        <taxon>Agaricales</taxon>
        <taxon>Agaricineae</taxon>
        <taxon>Strophariaceae</taxon>
        <taxon>Psilocybe</taxon>
    </lineage>
</organism>
<sequence length="1043" mass="113284">MIGPRSMGAGAYASRSSAAGAHNTLQPGEYANDTFRTVDAYGGIVEAPLTPAQRLIERYERMNTPPPQTPPKNAAMKSTRHRQILSESEMDKRQRHSRHHVLGPPSRATTRKEPSPIRQSLRNLLSVLKKGAGGISKRKSDDRLALPSGSHGQQNYDDVEASQVNANTLTEPRRKMAGQLLYLTRDTPVVSPGVPGLLIWTSCSVTLECNKLVVSSFANDMQLLVHEVSLLRCTDIRSVPASQLSEAEAALLEAMPGGNKVHVFEIIFKGKPKEKFAAKSVRERAGWISAIWDGILPSKDDEARANTLVSQKPATRITEDTIVIAPEVTTTQHAIQIESPRPKPLPQSSPLLSPSYSDRSLPPLPPATPVPQVTAPLSIPDKPKNPQNLHLDLSDLQNPISPSIYPVTFATASSAASTPSGGAHDATTPETNPQRLRVETGSLISPSIYPPSARRLSAFSGGSLTPGALPTPGGGPTTPRSCPNSPSIANLSQLSVVRQRLAQIERNHSELSRENSLAVAARSRPSTPMKSPLSATSRWSRREAVFLNTPTRFTDSPLPMSPVGSAKVAEATRKATRASIAAADEKTLTRDKRPKAETKEMAAGDKSSKPKPKSTEDDVAQLSKEVAGIKNVLGGESGRPTIHQMVLGIEQRANSEKKSLRGIQDTLAAIEKRVNEVAVAVTANSSSTSDASGTRGGAGSSSTQTQDQQENIIRALKEVRDQLSTEFPALATKLKGMQDAQEKGLSIERNMGSASNNAEAVTAPDLQAILNKLDEIKSLFSSQQGRGDEPTTLQDSEMAQKRVETILTLVQEDSNKQALLAQQQADSVRYLNELNTWLEAFVNNGTSQIQGIAMNVDRLCKELGQDDSQQSLVTDIRQLISGMKARDQNFAALQAAVHSLLEVLTSTQTQRGADFQAIAGLIDRQRHDQEVMFRAFTAEISGEIKGERLRFVEAMKEATAINVQTHVEHFKQELGREVMAMTEEVGRLHREKQNVENQISDLFSFYTKQKQADMFQRMFRCIQGKCMIEAGAQGPVYLAPSIV</sequence>
<feature type="compositionally biased region" description="Low complexity" evidence="1">
    <location>
        <begin position="348"/>
        <end position="361"/>
    </location>
</feature>
<feature type="region of interest" description="Disordered" evidence="1">
    <location>
        <begin position="414"/>
        <end position="435"/>
    </location>
</feature>
<feature type="region of interest" description="Disordered" evidence="1">
    <location>
        <begin position="132"/>
        <end position="159"/>
    </location>
</feature>
<accession>A0A8H5F2Z7</accession>
<feature type="compositionally biased region" description="Low complexity" evidence="1">
    <location>
        <begin position="461"/>
        <end position="471"/>
    </location>
</feature>
<keyword evidence="3" id="KW-1185">Reference proteome</keyword>
<feature type="compositionally biased region" description="Low complexity" evidence="1">
    <location>
        <begin position="414"/>
        <end position="423"/>
    </location>
</feature>
<dbReference type="AlphaFoldDB" id="A0A8H5F2Z7"/>
<feature type="region of interest" description="Disordered" evidence="1">
    <location>
        <begin position="336"/>
        <end position="395"/>
    </location>
</feature>
<feature type="region of interest" description="Disordered" evidence="1">
    <location>
        <begin position="577"/>
        <end position="619"/>
    </location>
</feature>
<feature type="compositionally biased region" description="Basic and acidic residues" evidence="1">
    <location>
        <begin position="583"/>
        <end position="616"/>
    </location>
</feature>
<evidence type="ECO:0000256" key="1">
    <source>
        <dbReference type="SAM" id="MobiDB-lite"/>
    </source>
</evidence>
<feature type="region of interest" description="Disordered" evidence="1">
    <location>
        <begin position="455"/>
        <end position="485"/>
    </location>
</feature>
<feature type="region of interest" description="Disordered" evidence="1">
    <location>
        <begin position="683"/>
        <end position="708"/>
    </location>
</feature>
<feature type="compositionally biased region" description="Low complexity" evidence="1">
    <location>
        <begin position="683"/>
        <end position="693"/>
    </location>
</feature>
<protein>
    <recommendedName>
        <fullName evidence="4">PH domain-containing protein</fullName>
    </recommendedName>
</protein>
<dbReference type="Proteomes" id="UP000567179">
    <property type="component" value="Unassembled WGS sequence"/>
</dbReference>
<evidence type="ECO:0008006" key="4">
    <source>
        <dbReference type="Google" id="ProtNLM"/>
    </source>
</evidence>
<gene>
    <name evidence="2" type="ORF">D9619_001447</name>
</gene>
<name>A0A8H5F2Z7_9AGAR</name>